<evidence type="ECO:0000256" key="2">
    <source>
        <dbReference type="ARBA" id="ARBA00023134"/>
    </source>
</evidence>
<dbReference type="InterPro" id="IPR050227">
    <property type="entry name" value="Rab"/>
</dbReference>
<evidence type="ECO:0000256" key="3">
    <source>
        <dbReference type="SAM" id="MobiDB-lite"/>
    </source>
</evidence>
<dbReference type="InterPro" id="IPR027417">
    <property type="entry name" value="P-loop_NTPase"/>
</dbReference>
<dbReference type="SUPFAM" id="SSF52540">
    <property type="entry name" value="P-loop containing nucleoside triphosphate hydrolases"/>
    <property type="match status" value="1"/>
</dbReference>
<dbReference type="FunFam" id="3.40.50.300:FF:001447">
    <property type="entry name" value="Ras-related protein Rab-1B"/>
    <property type="match status" value="1"/>
</dbReference>
<evidence type="ECO:0000256" key="1">
    <source>
        <dbReference type="ARBA" id="ARBA00022741"/>
    </source>
</evidence>
<keyword evidence="5" id="KW-1185">Reference proteome</keyword>
<dbReference type="AlphaFoldDB" id="A0ABD3N0Q5"/>
<dbReference type="SMART" id="SM00175">
    <property type="entry name" value="RAB"/>
    <property type="match status" value="1"/>
</dbReference>
<gene>
    <name evidence="4" type="ORF">ACHAWU_007016</name>
</gene>
<organism evidence="4 5">
    <name type="scientific">Discostella pseudostelligera</name>
    <dbReference type="NCBI Taxonomy" id="259834"/>
    <lineage>
        <taxon>Eukaryota</taxon>
        <taxon>Sar</taxon>
        <taxon>Stramenopiles</taxon>
        <taxon>Ochrophyta</taxon>
        <taxon>Bacillariophyta</taxon>
        <taxon>Coscinodiscophyceae</taxon>
        <taxon>Thalassiosirophycidae</taxon>
        <taxon>Stephanodiscales</taxon>
        <taxon>Stephanodiscaceae</taxon>
        <taxon>Discostella</taxon>
    </lineage>
</organism>
<dbReference type="PROSITE" id="PS51419">
    <property type="entry name" value="RAB"/>
    <property type="match status" value="1"/>
</dbReference>
<feature type="region of interest" description="Disordered" evidence="3">
    <location>
        <begin position="116"/>
        <end position="142"/>
    </location>
</feature>
<comment type="caution">
    <text evidence="4">The sequence shown here is derived from an EMBL/GenBank/DDBJ whole genome shotgun (WGS) entry which is preliminary data.</text>
</comment>
<feature type="compositionally biased region" description="Basic residues" evidence="3">
    <location>
        <begin position="375"/>
        <end position="392"/>
    </location>
</feature>
<dbReference type="InterPro" id="IPR005225">
    <property type="entry name" value="Small_GTP-bd"/>
</dbReference>
<reference evidence="4 5" key="1">
    <citation type="submission" date="2024-10" db="EMBL/GenBank/DDBJ databases">
        <title>Updated reference genomes for cyclostephanoid diatoms.</title>
        <authorList>
            <person name="Roberts W.R."/>
            <person name="Alverson A.J."/>
        </authorList>
    </citation>
    <scope>NUCLEOTIDE SEQUENCE [LARGE SCALE GENOMIC DNA]</scope>
    <source>
        <strain evidence="4 5">AJA232-27</strain>
    </source>
</reference>
<dbReference type="InterPro" id="IPR001806">
    <property type="entry name" value="Small_GTPase"/>
</dbReference>
<dbReference type="PRINTS" id="PR00449">
    <property type="entry name" value="RASTRNSFRMNG"/>
</dbReference>
<dbReference type="SMART" id="SM00174">
    <property type="entry name" value="RHO"/>
    <property type="match status" value="1"/>
</dbReference>
<proteinExistence type="predicted"/>
<feature type="region of interest" description="Disordered" evidence="3">
    <location>
        <begin position="297"/>
        <end position="431"/>
    </location>
</feature>
<dbReference type="EMBL" id="JALLBG020000056">
    <property type="protein sequence ID" value="KAL3769262.1"/>
    <property type="molecule type" value="Genomic_DNA"/>
</dbReference>
<feature type="compositionally biased region" description="Gly residues" evidence="3">
    <location>
        <begin position="129"/>
        <end position="142"/>
    </location>
</feature>
<evidence type="ECO:0000313" key="4">
    <source>
        <dbReference type="EMBL" id="KAL3769262.1"/>
    </source>
</evidence>
<dbReference type="Gene3D" id="3.40.50.300">
    <property type="entry name" value="P-loop containing nucleotide triphosphate hydrolases"/>
    <property type="match status" value="1"/>
</dbReference>
<dbReference type="CDD" id="cd00154">
    <property type="entry name" value="Rab"/>
    <property type="match status" value="1"/>
</dbReference>
<dbReference type="PROSITE" id="PS51420">
    <property type="entry name" value="RHO"/>
    <property type="match status" value="1"/>
</dbReference>
<sequence length="456" mass="49268">MPQVEIPQAEFKVVLLGDSHVGKSSLVTRFAEGYYRDSSRPPTIAATFVSKTIPTSHGVSTKVQIWDTAGSPAFRAASSSFVEGSDAVIICYDVSNRESLASMKVRLDEILLHRRRRRRNREQQQQHQCGGGGRKQQRGSGGIGGCGDVVVAIAGLKADLMSASSSYSNASPTTPTASSLSSPPPPSPTRRTQRQRQNTTFVAEYEVERLAETLGVLYSPTSAKTGQNVHELFTSVADRVLQSRLEENNDDVDLAQHPLSAVDNIDGIGGGSSYCQPYGEVASPRDRDKFDKYYVNETSTDENDDDGSEKRNGGVTTMGKDSETMTMSIGAGGRLSPTKKSLDKIMITEMPDSESSRGDNMETKGGRESTPERRMNKKKRKEMAKKNRQRKMKQNDGDESSSSSEDEEDERARDKGKAVEGEDGGGVGFCAADEPFACQSVACGAGGDEGTSCVVQ</sequence>
<dbReference type="PANTHER" id="PTHR47977">
    <property type="entry name" value="RAS-RELATED PROTEIN RAB"/>
    <property type="match status" value="1"/>
</dbReference>
<dbReference type="Pfam" id="PF00071">
    <property type="entry name" value="Ras"/>
    <property type="match status" value="1"/>
</dbReference>
<protein>
    <submittedName>
        <fullName evidence="4">Uncharacterized protein</fullName>
    </submittedName>
</protein>
<keyword evidence="2" id="KW-0342">GTP-binding</keyword>
<dbReference type="SMART" id="SM00173">
    <property type="entry name" value="RAS"/>
    <property type="match status" value="1"/>
</dbReference>
<feature type="compositionally biased region" description="Basic and acidic residues" evidence="3">
    <location>
        <begin position="410"/>
        <end position="420"/>
    </location>
</feature>
<feature type="compositionally biased region" description="Low complexity" evidence="3">
    <location>
        <begin position="164"/>
        <end position="181"/>
    </location>
</feature>
<dbReference type="NCBIfam" id="TIGR00231">
    <property type="entry name" value="small_GTP"/>
    <property type="match status" value="1"/>
</dbReference>
<evidence type="ECO:0000313" key="5">
    <source>
        <dbReference type="Proteomes" id="UP001530293"/>
    </source>
</evidence>
<accession>A0ABD3N0Q5</accession>
<dbReference type="PROSITE" id="PS51421">
    <property type="entry name" value="RAS"/>
    <property type="match status" value="1"/>
</dbReference>
<name>A0ABD3N0Q5_9STRA</name>
<feature type="region of interest" description="Disordered" evidence="3">
    <location>
        <begin position="164"/>
        <end position="198"/>
    </location>
</feature>
<dbReference type="GO" id="GO:0005525">
    <property type="term" value="F:GTP binding"/>
    <property type="evidence" value="ECO:0007669"/>
    <property type="project" value="UniProtKB-KW"/>
</dbReference>
<feature type="compositionally biased region" description="Basic and acidic residues" evidence="3">
    <location>
        <begin position="354"/>
        <end position="374"/>
    </location>
</feature>
<keyword evidence="1" id="KW-0547">Nucleotide-binding</keyword>
<dbReference type="Proteomes" id="UP001530293">
    <property type="component" value="Unassembled WGS sequence"/>
</dbReference>